<organism evidence="7 8">
    <name type="scientific">Cellulomonas avistercoris</name>
    <dbReference type="NCBI Taxonomy" id="2762242"/>
    <lineage>
        <taxon>Bacteria</taxon>
        <taxon>Bacillati</taxon>
        <taxon>Actinomycetota</taxon>
        <taxon>Actinomycetes</taxon>
        <taxon>Micrococcales</taxon>
        <taxon>Cellulomonadaceae</taxon>
        <taxon>Cellulomonas</taxon>
    </lineage>
</organism>
<dbReference type="EMBL" id="JACSQV010000001">
    <property type="protein sequence ID" value="MBD7916926.1"/>
    <property type="molecule type" value="Genomic_DNA"/>
</dbReference>
<dbReference type="InterPro" id="IPR011701">
    <property type="entry name" value="MFS"/>
</dbReference>
<dbReference type="InterPro" id="IPR036259">
    <property type="entry name" value="MFS_trans_sf"/>
</dbReference>
<feature type="transmembrane region" description="Helical" evidence="5">
    <location>
        <begin position="258"/>
        <end position="279"/>
    </location>
</feature>
<evidence type="ECO:0000259" key="6">
    <source>
        <dbReference type="PROSITE" id="PS50850"/>
    </source>
</evidence>
<keyword evidence="8" id="KW-1185">Reference proteome</keyword>
<keyword evidence="3 5" id="KW-1133">Transmembrane helix</keyword>
<evidence type="ECO:0000313" key="8">
    <source>
        <dbReference type="Proteomes" id="UP000604241"/>
    </source>
</evidence>
<keyword evidence="2 5" id="KW-0812">Transmembrane</keyword>
<feature type="transmembrane region" description="Helical" evidence="5">
    <location>
        <begin position="291"/>
        <end position="310"/>
    </location>
</feature>
<dbReference type="PROSITE" id="PS50850">
    <property type="entry name" value="MFS"/>
    <property type="match status" value="1"/>
</dbReference>
<feature type="transmembrane region" description="Helical" evidence="5">
    <location>
        <begin position="74"/>
        <end position="94"/>
    </location>
</feature>
<evidence type="ECO:0000313" key="7">
    <source>
        <dbReference type="EMBL" id="MBD7916926.1"/>
    </source>
</evidence>
<evidence type="ECO:0000256" key="2">
    <source>
        <dbReference type="ARBA" id="ARBA00022692"/>
    </source>
</evidence>
<feature type="transmembrane region" description="Helical" evidence="5">
    <location>
        <begin position="169"/>
        <end position="190"/>
    </location>
</feature>
<feature type="transmembrane region" description="Helical" evidence="5">
    <location>
        <begin position="381"/>
        <end position="399"/>
    </location>
</feature>
<keyword evidence="4 5" id="KW-0472">Membrane</keyword>
<comment type="subcellular location">
    <subcellularLocation>
        <location evidence="1">Cell membrane</location>
        <topology evidence="1">Multi-pass membrane protein</topology>
    </subcellularLocation>
</comment>
<name>A0ABR8Q919_9CELL</name>
<protein>
    <submittedName>
        <fullName evidence="7">MFS transporter</fullName>
    </submittedName>
</protein>
<feature type="transmembrane region" description="Helical" evidence="5">
    <location>
        <begin position="352"/>
        <end position="375"/>
    </location>
</feature>
<evidence type="ECO:0000256" key="1">
    <source>
        <dbReference type="ARBA" id="ARBA00004651"/>
    </source>
</evidence>
<evidence type="ECO:0000256" key="4">
    <source>
        <dbReference type="ARBA" id="ARBA00023136"/>
    </source>
</evidence>
<accession>A0ABR8Q919</accession>
<dbReference type="Gene3D" id="1.20.1250.20">
    <property type="entry name" value="MFS general substrate transporter like domains"/>
    <property type="match status" value="1"/>
</dbReference>
<dbReference type="Proteomes" id="UP000604241">
    <property type="component" value="Unassembled WGS sequence"/>
</dbReference>
<evidence type="ECO:0000256" key="3">
    <source>
        <dbReference type="ARBA" id="ARBA00022989"/>
    </source>
</evidence>
<reference evidence="7 8" key="1">
    <citation type="submission" date="2020-08" db="EMBL/GenBank/DDBJ databases">
        <title>A Genomic Blueprint of the Chicken Gut Microbiome.</title>
        <authorList>
            <person name="Gilroy R."/>
            <person name="Ravi A."/>
            <person name="Getino M."/>
            <person name="Pursley I."/>
            <person name="Horton D.L."/>
            <person name="Alikhan N.-F."/>
            <person name="Baker D."/>
            <person name="Gharbi K."/>
            <person name="Hall N."/>
            <person name="Watson M."/>
            <person name="Adriaenssens E.M."/>
            <person name="Foster-Nyarko E."/>
            <person name="Jarju S."/>
            <person name="Secka A."/>
            <person name="Antonio M."/>
            <person name="Oren A."/>
            <person name="Chaudhuri R."/>
            <person name="La Ragione R.M."/>
            <person name="Hildebrand F."/>
            <person name="Pallen M.J."/>
        </authorList>
    </citation>
    <scope>NUCLEOTIDE SEQUENCE [LARGE SCALE GENOMIC DNA]</scope>
    <source>
        <strain evidence="7 8">Sa3CUA2</strain>
    </source>
</reference>
<sequence length="410" mass="40302">MDRLRRRTVVVLAAAQVLGGLAAGSVVTVGSLLAVRLSGTEAWAGSVTTASTLGAALAALGLARLAVARGRRRALSTGLALAAAGAVAVVAAAVLPSFPLLLVGGVLMGVGGAVNLQSRFAATDLSTSATRSRDLSLVVWTSTVGAVVGPNLVHLDASAMRLTGLPELASVFVFAALGLLAALVVVQVGLRPDPLDVAGRRDGTTGERRHVPLRVALATLRRHPRSAGAVLGMLAAHAVMVAVMSMTPVHMQGHGAGVNLVGLTVSLHLAAMFAFSPLVGLVADAAGPLRVLVAGMVLVVLAAAVCGVAGGDHVLVTVGLGLLGLGWSAATVAGSAIVAGDVPGPERVAIQGLSDAAMSLAGAGGGAMAGVVLALVGYAGLNAVSAAVAVLAAVVVLVVSRRAERVLPAT</sequence>
<feature type="transmembrane region" description="Helical" evidence="5">
    <location>
        <begin position="100"/>
        <end position="116"/>
    </location>
</feature>
<dbReference type="PANTHER" id="PTHR23534:SF1">
    <property type="entry name" value="MAJOR FACILITATOR SUPERFAMILY PROTEIN"/>
    <property type="match status" value="1"/>
</dbReference>
<dbReference type="SUPFAM" id="SSF103473">
    <property type="entry name" value="MFS general substrate transporter"/>
    <property type="match status" value="1"/>
</dbReference>
<feature type="transmembrane region" description="Helical" evidence="5">
    <location>
        <begin position="48"/>
        <end position="67"/>
    </location>
</feature>
<feature type="transmembrane region" description="Helical" evidence="5">
    <location>
        <begin position="227"/>
        <end position="246"/>
    </location>
</feature>
<comment type="caution">
    <text evidence="7">The sequence shown here is derived from an EMBL/GenBank/DDBJ whole genome shotgun (WGS) entry which is preliminary data.</text>
</comment>
<feature type="domain" description="Major facilitator superfamily (MFS) profile" evidence="6">
    <location>
        <begin position="8"/>
        <end position="404"/>
    </location>
</feature>
<gene>
    <name evidence="7" type="ORF">H9657_01340</name>
</gene>
<dbReference type="PANTHER" id="PTHR23534">
    <property type="entry name" value="MFS PERMEASE"/>
    <property type="match status" value="1"/>
</dbReference>
<proteinExistence type="predicted"/>
<evidence type="ECO:0000256" key="5">
    <source>
        <dbReference type="SAM" id="Phobius"/>
    </source>
</evidence>
<feature type="transmembrane region" description="Helical" evidence="5">
    <location>
        <begin position="316"/>
        <end position="340"/>
    </location>
</feature>
<dbReference type="Pfam" id="PF07690">
    <property type="entry name" value="MFS_1"/>
    <property type="match status" value="1"/>
</dbReference>
<dbReference type="InterPro" id="IPR020846">
    <property type="entry name" value="MFS_dom"/>
</dbReference>
<feature type="transmembrane region" description="Helical" evidence="5">
    <location>
        <begin position="137"/>
        <end position="157"/>
    </location>
</feature>